<feature type="compositionally biased region" description="Polar residues" evidence="1">
    <location>
        <begin position="54"/>
        <end position="72"/>
    </location>
</feature>
<organism evidence="2 3">
    <name type="scientific">Plakobranchus ocellatus</name>
    <dbReference type="NCBI Taxonomy" id="259542"/>
    <lineage>
        <taxon>Eukaryota</taxon>
        <taxon>Metazoa</taxon>
        <taxon>Spiralia</taxon>
        <taxon>Lophotrochozoa</taxon>
        <taxon>Mollusca</taxon>
        <taxon>Gastropoda</taxon>
        <taxon>Heterobranchia</taxon>
        <taxon>Euthyneura</taxon>
        <taxon>Panpulmonata</taxon>
        <taxon>Sacoglossa</taxon>
        <taxon>Placobranchoidea</taxon>
        <taxon>Plakobranchidae</taxon>
        <taxon>Plakobranchus</taxon>
    </lineage>
</organism>
<gene>
    <name evidence="2" type="ORF">PoB_002139100</name>
</gene>
<evidence type="ECO:0000256" key="1">
    <source>
        <dbReference type="SAM" id="MobiDB-lite"/>
    </source>
</evidence>
<dbReference type="Proteomes" id="UP000735302">
    <property type="component" value="Unassembled WGS sequence"/>
</dbReference>
<feature type="compositionally biased region" description="Basic and acidic residues" evidence="1">
    <location>
        <begin position="73"/>
        <end position="105"/>
    </location>
</feature>
<feature type="region of interest" description="Disordered" evidence="1">
    <location>
        <begin position="53"/>
        <end position="145"/>
    </location>
</feature>
<comment type="caution">
    <text evidence="2">The sequence shown here is derived from an EMBL/GenBank/DDBJ whole genome shotgun (WGS) entry which is preliminary data.</text>
</comment>
<reference evidence="2 3" key="1">
    <citation type="journal article" date="2021" name="Elife">
        <title>Chloroplast acquisition without the gene transfer in kleptoplastic sea slugs, Plakobranchus ocellatus.</title>
        <authorList>
            <person name="Maeda T."/>
            <person name="Takahashi S."/>
            <person name="Yoshida T."/>
            <person name="Shimamura S."/>
            <person name="Takaki Y."/>
            <person name="Nagai Y."/>
            <person name="Toyoda A."/>
            <person name="Suzuki Y."/>
            <person name="Arimoto A."/>
            <person name="Ishii H."/>
            <person name="Satoh N."/>
            <person name="Nishiyama T."/>
            <person name="Hasebe M."/>
            <person name="Maruyama T."/>
            <person name="Minagawa J."/>
            <person name="Obokata J."/>
            <person name="Shigenobu S."/>
        </authorList>
    </citation>
    <scope>NUCLEOTIDE SEQUENCE [LARGE SCALE GENOMIC DNA]</scope>
</reference>
<sequence>MDFLRNIHSINEAGPLPPNTILSTMDVSALYTNIPHRESIGACTHQKEVPVDSLKSNVTQRSLLTCHATNTANKRENKQEEKGGREEEPKGGKGARREKEEEDKTRSKKRKKWEKKKDENRGEKEADENKKKKDQDERRTKREVG</sequence>
<dbReference type="EMBL" id="BLXT01002480">
    <property type="protein sequence ID" value="GFN94885.1"/>
    <property type="molecule type" value="Genomic_DNA"/>
</dbReference>
<accession>A0AAV3ZJV3</accession>
<proteinExistence type="predicted"/>
<keyword evidence="3" id="KW-1185">Reference proteome</keyword>
<evidence type="ECO:0000313" key="2">
    <source>
        <dbReference type="EMBL" id="GFN94885.1"/>
    </source>
</evidence>
<dbReference type="AlphaFoldDB" id="A0AAV3ZJV3"/>
<name>A0AAV3ZJV3_9GAST</name>
<feature type="compositionally biased region" description="Basic and acidic residues" evidence="1">
    <location>
        <begin position="115"/>
        <end position="145"/>
    </location>
</feature>
<evidence type="ECO:0000313" key="3">
    <source>
        <dbReference type="Proteomes" id="UP000735302"/>
    </source>
</evidence>
<protein>
    <submittedName>
        <fullName evidence="2">Uncharacterized protein</fullName>
    </submittedName>
</protein>